<keyword evidence="7" id="KW-1185">Reference proteome</keyword>
<feature type="domain" description="Purple acid phosphatase C-terminal" evidence="5">
    <location>
        <begin position="313"/>
        <end position="375"/>
    </location>
</feature>
<dbReference type="InterPro" id="IPR025733">
    <property type="entry name" value="PAPs_C"/>
</dbReference>
<keyword evidence="2" id="KW-0325">Glycoprotein</keyword>
<evidence type="ECO:0000259" key="6">
    <source>
        <dbReference type="Pfam" id="PF16656"/>
    </source>
</evidence>
<dbReference type="InterPro" id="IPR029052">
    <property type="entry name" value="Metallo-depent_PP-like"/>
</dbReference>
<evidence type="ECO:0000259" key="5">
    <source>
        <dbReference type="Pfam" id="PF14008"/>
    </source>
</evidence>
<evidence type="ECO:0000256" key="3">
    <source>
        <dbReference type="RuleBase" id="RU361203"/>
    </source>
</evidence>
<dbReference type="Pfam" id="PF14008">
    <property type="entry name" value="Metallophos_C"/>
    <property type="match status" value="1"/>
</dbReference>
<dbReference type="SUPFAM" id="SSF56300">
    <property type="entry name" value="Metallo-dependent phosphatases"/>
    <property type="match status" value="1"/>
</dbReference>
<dbReference type="RefSeq" id="XP_006813616.1">
    <property type="nucleotide sequence ID" value="XM_006813553.1"/>
</dbReference>
<dbReference type="SUPFAM" id="SSF49363">
    <property type="entry name" value="Purple acid phosphatase, N-terminal domain"/>
    <property type="match status" value="1"/>
</dbReference>
<dbReference type="InterPro" id="IPR015914">
    <property type="entry name" value="PAPs_N"/>
</dbReference>
<feature type="domain" description="Calcineurin-like phosphoesterase" evidence="4">
    <location>
        <begin position="83"/>
        <end position="288"/>
    </location>
</feature>
<evidence type="ECO:0000256" key="2">
    <source>
        <dbReference type="ARBA" id="ARBA00023180"/>
    </source>
</evidence>
<evidence type="ECO:0000259" key="4">
    <source>
        <dbReference type="Pfam" id="PF00149"/>
    </source>
</evidence>
<dbReference type="Gene3D" id="3.60.21.10">
    <property type="match status" value="1"/>
</dbReference>
<comment type="catalytic activity">
    <reaction evidence="3">
        <text>a phosphate monoester + H2O = an alcohol + phosphate</text>
        <dbReference type="Rhea" id="RHEA:15017"/>
        <dbReference type="ChEBI" id="CHEBI:15377"/>
        <dbReference type="ChEBI" id="CHEBI:30879"/>
        <dbReference type="ChEBI" id="CHEBI:43474"/>
        <dbReference type="ChEBI" id="CHEBI:67140"/>
        <dbReference type="EC" id="3.1.3.2"/>
    </reaction>
</comment>
<dbReference type="Pfam" id="PF16656">
    <property type="entry name" value="Pur_ac_phosph_N"/>
    <property type="match status" value="1"/>
</dbReference>
<proteinExistence type="inferred from homology"/>
<dbReference type="InterPro" id="IPR004843">
    <property type="entry name" value="Calcineurin-like_PHP"/>
</dbReference>
<dbReference type="Gene3D" id="2.60.40.380">
    <property type="entry name" value="Purple acid phosphatase-like, N-terminal"/>
    <property type="match status" value="1"/>
</dbReference>
<keyword evidence="3" id="KW-0378">Hydrolase</keyword>
<evidence type="ECO:0000256" key="1">
    <source>
        <dbReference type="ARBA" id="ARBA00022729"/>
    </source>
</evidence>
<gene>
    <name evidence="8" type="primary">LOC100378259</name>
</gene>
<dbReference type="InterPro" id="IPR008963">
    <property type="entry name" value="Purple_acid_Pase-like_N"/>
</dbReference>
<name>A0ABM0M0S5_SACKO</name>
<evidence type="ECO:0000313" key="8">
    <source>
        <dbReference type="RefSeq" id="XP_006813616.1"/>
    </source>
</evidence>
<dbReference type="EC" id="3.1.3.2" evidence="3"/>
<dbReference type="Pfam" id="PF00149">
    <property type="entry name" value="Metallophos"/>
    <property type="match status" value="1"/>
</dbReference>
<protein>
    <recommendedName>
        <fullName evidence="3">Purple acid phosphatase</fullName>
        <ecNumber evidence="3">3.1.3.2</ecNumber>
    </recommendedName>
</protein>
<dbReference type="InterPro" id="IPR041792">
    <property type="entry name" value="MPP_PAP"/>
</dbReference>
<comment type="similarity">
    <text evidence="3">Belongs to the metallophosphoesterase superfamily. Purple acid phosphatase family.</text>
</comment>
<accession>A0ABM0M0S5</accession>
<evidence type="ECO:0000313" key="7">
    <source>
        <dbReference type="Proteomes" id="UP000694865"/>
    </source>
</evidence>
<feature type="domain" description="Purple acid phosphatase N-terminal" evidence="6">
    <location>
        <begin position="3"/>
        <end position="72"/>
    </location>
</feature>
<reference evidence="8" key="1">
    <citation type="submission" date="2025-08" db="UniProtKB">
        <authorList>
            <consortium name="RefSeq"/>
        </authorList>
    </citation>
    <scope>IDENTIFICATION</scope>
    <source>
        <tissue evidence="8">Testes</tissue>
    </source>
</reference>
<dbReference type="PANTHER" id="PTHR45867:SF3">
    <property type="entry name" value="ACID PHOSPHATASE TYPE 7"/>
    <property type="match status" value="1"/>
</dbReference>
<dbReference type="PANTHER" id="PTHR45867">
    <property type="entry name" value="PURPLE ACID PHOSPHATASE"/>
    <property type="match status" value="1"/>
</dbReference>
<dbReference type="Proteomes" id="UP000694865">
    <property type="component" value="Unplaced"/>
</dbReference>
<sequence>MSPTNHSVVEYGVNTGVLDKTVIGHSTTFIDGGAEKHTQYIHRVLLTKLIPGKHYKYHCGCAEGWSAVYSFTAMPSETNWSPRFAVYGDLGNVNAQSLGALQKETQKGFYDVILHVGDFAYDFDFNNSRTGDEFMRQIEPIAAYIPYMVCPGNHEKAYNFSHYKNRFSMPNFENSLNQWYSWNIGPAHIISFSTEVYFFINYGFEQIINQWNWLINDLKEATKPENRAKRPWIITMGHRPMYCSNNDHDDCTRFESIIRTGYFGKYGLEDLFYKYGVDLEFWAHEHTYERLWPVYNLTVYNGSVDAPYTNPKAPVHIITGSAGCREDHDGFQPPYRPWSAFRSQDYGYTRMQILNNTHLYMEQVSDDKKGEVIDKIMLIKDKHEPYSGRKV</sequence>
<dbReference type="CDD" id="cd00839">
    <property type="entry name" value="MPP_PAPs"/>
    <property type="match status" value="1"/>
</dbReference>
<keyword evidence="1" id="KW-0732">Signal</keyword>
<dbReference type="GeneID" id="100378259"/>
<organism evidence="7 8">
    <name type="scientific">Saccoglossus kowalevskii</name>
    <name type="common">Acorn worm</name>
    <dbReference type="NCBI Taxonomy" id="10224"/>
    <lineage>
        <taxon>Eukaryota</taxon>
        <taxon>Metazoa</taxon>
        <taxon>Hemichordata</taxon>
        <taxon>Enteropneusta</taxon>
        <taxon>Harrimaniidae</taxon>
        <taxon>Saccoglossus</taxon>
    </lineage>
</organism>